<accession>A0ABX0TMJ3</accession>
<dbReference type="RefSeq" id="WP_167071369.1">
    <property type="nucleotide sequence ID" value="NZ_JAAOZC010000001.1"/>
</dbReference>
<sequence>MQPFAGNQISADLIFSKGITGLGARTTASVLASDTPTSRGSDPQFATLEARLEVDQALPAGFGIAVIARGQASFGTTVPNAYSFDLSGLDSLSSFTAGNLSSDGGAVLRSELSRPVPLSHRKLRLLATPYAYAAIGRAHYVFADPLNPDWARSYGIGLHFAAQGLPLGAGLNASVEYGHSHLANGVAPGDRLSVSFGVQF</sequence>
<proteinExistence type="predicted"/>
<gene>
    <name evidence="1" type="ORF">FHS31_000324</name>
</gene>
<dbReference type="Proteomes" id="UP000727456">
    <property type="component" value="Unassembled WGS sequence"/>
</dbReference>
<evidence type="ECO:0000313" key="2">
    <source>
        <dbReference type="Proteomes" id="UP000727456"/>
    </source>
</evidence>
<dbReference type="Gene3D" id="2.40.160.50">
    <property type="entry name" value="membrane protein fhac: a member of the omp85/tpsb transporter family"/>
    <property type="match status" value="1"/>
</dbReference>
<dbReference type="EMBL" id="JAAOZC010000001">
    <property type="protein sequence ID" value="NIJ06742.1"/>
    <property type="molecule type" value="Genomic_DNA"/>
</dbReference>
<reference evidence="1 2" key="1">
    <citation type="submission" date="2020-03" db="EMBL/GenBank/DDBJ databases">
        <title>Genomic Encyclopedia of Type Strains, Phase III (KMG-III): the genomes of soil and plant-associated and newly described type strains.</title>
        <authorList>
            <person name="Whitman W."/>
        </authorList>
    </citation>
    <scope>NUCLEOTIDE SEQUENCE [LARGE SCALE GENOMIC DNA]</scope>
    <source>
        <strain evidence="1 2">CECT 8804</strain>
    </source>
</reference>
<comment type="caution">
    <text evidence="1">The sequence shown here is derived from an EMBL/GenBank/DDBJ whole genome shotgun (WGS) entry which is preliminary data.</text>
</comment>
<evidence type="ECO:0000313" key="1">
    <source>
        <dbReference type="EMBL" id="NIJ06742.1"/>
    </source>
</evidence>
<organism evidence="1 2">
    <name type="scientific">Sphingomonas vulcanisoli</name>
    <dbReference type="NCBI Taxonomy" id="1658060"/>
    <lineage>
        <taxon>Bacteria</taxon>
        <taxon>Pseudomonadati</taxon>
        <taxon>Pseudomonadota</taxon>
        <taxon>Alphaproteobacteria</taxon>
        <taxon>Sphingomonadales</taxon>
        <taxon>Sphingomonadaceae</taxon>
        <taxon>Sphingomonas</taxon>
    </lineage>
</organism>
<keyword evidence="2" id="KW-1185">Reference proteome</keyword>
<protein>
    <submittedName>
        <fullName evidence="1">Hemolysin activation/secretion protein</fullName>
    </submittedName>
</protein>
<name>A0ABX0TMJ3_9SPHN</name>